<sequence>MMMLDIMHNQLHITNSFVIRGLYLAILLGLIYIKFTISFLENKSRN</sequence>
<gene>
    <name evidence="2" type="ORF">J2Z44_002738</name>
</gene>
<evidence type="ECO:0000313" key="3">
    <source>
        <dbReference type="Proteomes" id="UP001519308"/>
    </source>
</evidence>
<dbReference type="EMBL" id="JAGGLL010000021">
    <property type="protein sequence ID" value="MBP2022913.1"/>
    <property type="molecule type" value="Genomic_DNA"/>
</dbReference>
<accession>A0ABS4K560</accession>
<comment type="caution">
    <text evidence="2">The sequence shown here is derived from an EMBL/GenBank/DDBJ whole genome shotgun (WGS) entry which is preliminary data.</text>
</comment>
<evidence type="ECO:0000313" key="2">
    <source>
        <dbReference type="EMBL" id="MBP2022913.1"/>
    </source>
</evidence>
<keyword evidence="1" id="KW-0812">Transmembrane</keyword>
<evidence type="ECO:0000256" key="1">
    <source>
        <dbReference type="SAM" id="Phobius"/>
    </source>
</evidence>
<keyword evidence="1" id="KW-0472">Membrane</keyword>
<proteinExistence type="predicted"/>
<keyword evidence="1" id="KW-1133">Transmembrane helix</keyword>
<keyword evidence="3" id="KW-1185">Reference proteome</keyword>
<reference evidence="2 3" key="1">
    <citation type="submission" date="2021-03" db="EMBL/GenBank/DDBJ databases">
        <title>Genomic Encyclopedia of Type Strains, Phase IV (KMG-IV): sequencing the most valuable type-strain genomes for metagenomic binning, comparative biology and taxonomic classification.</title>
        <authorList>
            <person name="Goeker M."/>
        </authorList>
    </citation>
    <scope>NUCLEOTIDE SEQUENCE [LARGE SCALE GENOMIC DNA]</scope>
    <source>
        <strain evidence="2 3">DSM 28650</strain>
    </source>
</reference>
<feature type="transmembrane region" description="Helical" evidence="1">
    <location>
        <begin position="21"/>
        <end position="40"/>
    </location>
</feature>
<organism evidence="2 3">
    <name type="scientific">Clostridium punense</name>
    <dbReference type="NCBI Taxonomy" id="1054297"/>
    <lineage>
        <taxon>Bacteria</taxon>
        <taxon>Bacillati</taxon>
        <taxon>Bacillota</taxon>
        <taxon>Clostridia</taxon>
        <taxon>Eubacteriales</taxon>
        <taxon>Clostridiaceae</taxon>
        <taxon>Clostridium</taxon>
    </lineage>
</organism>
<protein>
    <submittedName>
        <fullName evidence="2">Uncharacterized protein</fullName>
    </submittedName>
</protein>
<name>A0ABS4K560_9CLOT</name>
<dbReference type="Proteomes" id="UP001519308">
    <property type="component" value="Unassembled WGS sequence"/>
</dbReference>